<protein>
    <submittedName>
        <fullName evidence="2 3">Uncharacterized protein</fullName>
    </submittedName>
</protein>
<dbReference type="EMBL" id="KE525327">
    <property type="protein sequence ID" value="KFB47072.1"/>
    <property type="molecule type" value="Genomic_DNA"/>
</dbReference>
<evidence type="ECO:0000256" key="1">
    <source>
        <dbReference type="SAM" id="MobiDB-lite"/>
    </source>
</evidence>
<evidence type="ECO:0000313" key="2">
    <source>
        <dbReference type="EMBL" id="KFB47072.1"/>
    </source>
</evidence>
<name>A0A084WA28_ANOSI</name>
<reference evidence="3" key="2">
    <citation type="submission" date="2020-05" db="UniProtKB">
        <authorList>
            <consortium name="EnsemblMetazoa"/>
        </authorList>
    </citation>
    <scope>IDENTIFICATION</scope>
</reference>
<sequence>MTFECHRASPAKDVHPRCLGRAGRLLGVVSRTFSPLTVKGALGAELWCAGTRERCVDSSSHVNRGSPLREKVEKHRQAADAITIVHRLLIYGWRSWGGRFTVTAPAPGSYPHTPDPVTTGVRE</sequence>
<dbReference type="EMBL" id="ATLV01022011">
    <property type="status" value="NOT_ANNOTATED_CDS"/>
    <property type="molecule type" value="Genomic_DNA"/>
</dbReference>
<evidence type="ECO:0000313" key="4">
    <source>
        <dbReference type="Proteomes" id="UP000030765"/>
    </source>
</evidence>
<dbReference type="EnsemblMetazoa" id="ASIC015115-RA">
    <property type="protein sequence ID" value="ASIC015115-PA"/>
    <property type="gene ID" value="ASIC015115"/>
</dbReference>
<keyword evidence="4" id="KW-1185">Reference proteome</keyword>
<dbReference type="VEuPathDB" id="VectorBase:ASIC015115"/>
<reference evidence="2 4" key="1">
    <citation type="journal article" date="2014" name="BMC Genomics">
        <title>Genome sequence of Anopheles sinensis provides insight into genetics basis of mosquito competence for malaria parasites.</title>
        <authorList>
            <person name="Zhou D."/>
            <person name="Zhang D."/>
            <person name="Ding G."/>
            <person name="Shi L."/>
            <person name="Hou Q."/>
            <person name="Ye Y."/>
            <person name="Xu Y."/>
            <person name="Zhou H."/>
            <person name="Xiong C."/>
            <person name="Li S."/>
            <person name="Yu J."/>
            <person name="Hong S."/>
            <person name="Yu X."/>
            <person name="Zou P."/>
            <person name="Chen C."/>
            <person name="Chang X."/>
            <person name="Wang W."/>
            <person name="Lv Y."/>
            <person name="Sun Y."/>
            <person name="Ma L."/>
            <person name="Shen B."/>
            <person name="Zhu C."/>
        </authorList>
    </citation>
    <scope>NUCLEOTIDE SEQUENCE [LARGE SCALE GENOMIC DNA]</scope>
</reference>
<proteinExistence type="predicted"/>
<gene>
    <name evidence="2" type="ORF">ZHAS_00015115</name>
</gene>
<evidence type="ECO:0000313" key="3">
    <source>
        <dbReference type="EnsemblMetazoa" id="ASIC015115-PA"/>
    </source>
</evidence>
<organism evidence="2">
    <name type="scientific">Anopheles sinensis</name>
    <name type="common">Mosquito</name>
    <dbReference type="NCBI Taxonomy" id="74873"/>
    <lineage>
        <taxon>Eukaryota</taxon>
        <taxon>Metazoa</taxon>
        <taxon>Ecdysozoa</taxon>
        <taxon>Arthropoda</taxon>
        <taxon>Hexapoda</taxon>
        <taxon>Insecta</taxon>
        <taxon>Pterygota</taxon>
        <taxon>Neoptera</taxon>
        <taxon>Endopterygota</taxon>
        <taxon>Diptera</taxon>
        <taxon>Nematocera</taxon>
        <taxon>Culicoidea</taxon>
        <taxon>Culicidae</taxon>
        <taxon>Anophelinae</taxon>
        <taxon>Anopheles</taxon>
    </lineage>
</organism>
<dbReference type="AlphaFoldDB" id="A0A084WA28"/>
<feature type="region of interest" description="Disordered" evidence="1">
    <location>
        <begin position="103"/>
        <end position="123"/>
    </location>
</feature>
<dbReference type="Proteomes" id="UP000030765">
    <property type="component" value="Unassembled WGS sequence"/>
</dbReference>
<accession>A0A084WA28</accession>